<proteinExistence type="predicted"/>
<dbReference type="EMBL" id="BARW01009603">
    <property type="protein sequence ID" value="GAI82514.1"/>
    <property type="molecule type" value="Genomic_DNA"/>
</dbReference>
<organism evidence="2">
    <name type="scientific">marine sediment metagenome</name>
    <dbReference type="NCBI Taxonomy" id="412755"/>
    <lineage>
        <taxon>unclassified sequences</taxon>
        <taxon>metagenomes</taxon>
        <taxon>ecological metagenomes</taxon>
    </lineage>
</organism>
<dbReference type="Pfam" id="PF14574">
    <property type="entry name" value="RACo_C_ter"/>
    <property type="match status" value="1"/>
</dbReference>
<gene>
    <name evidence="2" type="ORF">S12H4_19252</name>
</gene>
<dbReference type="AlphaFoldDB" id="X1TR72"/>
<accession>X1TR72</accession>
<comment type="caution">
    <text evidence="2">The sequence shown here is derived from an EMBL/GenBank/DDBJ whole genome shotgun (WGS) entry which is preliminary data.</text>
</comment>
<sequence length="286" mass="30504">DIVSGILGAGVYQRRKLTFYMDIGTNGEIVIGNSDWMVTASCSAGPAFEGGGIKHGIMATDGAIEGFNINPSNFEPVIDTIGGTKPKGICGSGLINIVAGLLKAGVLSQNGKFNTDLPTKRIRRGTDGYEYVLSWAPETQIGKDIVITEVDIDNLTRAKAAMYAGCQTLVKSVGLTCSKLEQVIIAGAFGSNIDIEKAITIGLLPDLPLDRFIFIGNGSLLGARLTSFSTDILKDGERVAKMMTNFELSENTDFMNNYIAALFLPHTNADEFPSVSNKLAKLPKSN</sequence>
<dbReference type="PANTHER" id="PTHR42895">
    <property type="entry name" value="IRON-SULFUR CLUSTER-BINDING PROTEIN-RELATED"/>
    <property type="match status" value="1"/>
</dbReference>
<evidence type="ECO:0000313" key="2">
    <source>
        <dbReference type="EMBL" id="GAI82514.1"/>
    </source>
</evidence>
<protein>
    <recommendedName>
        <fullName evidence="1">RACo C-terminal domain-containing protein</fullName>
    </recommendedName>
</protein>
<dbReference type="InterPro" id="IPR052911">
    <property type="entry name" value="Corrinoid_activation_enz"/>
</dbReference>
<dbReference type="InterPro" id="IPR027980">
    <property type="entry name" value="RACo_C"/>
</dbReference>
<name>X1TR72_9ZZZZ</name>
<evidence type="ECO:0000259" key="1">
    <source>
        <dbReference type="Pfam" id="PF14574"/>
    </source>
</evidence>
<feature type="domain" description="RACo C-terminal" evidence="1">
    <location>
        <begin position="17"/>
        <end position="275"/>
    </location>
</feature>
<feature type="non-terminal residue" evidence="2">
    <location>
        <position position="1"/>
    </location>
</feature>
<dbReference type="PANTHER" id="PTHR42895:SF1">
    <property type="entry name" value="IRON-SULFUR CLUSTER PROTEIN"/>
    <property type="match status" value="1"/>
</dbReference>
<reference evidence="2" key="1">
    <citation type="journal article" date="2014" name="Front. Microbiol.">
        <title>High frequency of phylogenetically diverse reductive dehalogenase-homologous genes in deep subseafloor sedimentary metagenomes.</title>
        <authorList>
            <person name="Kawai M."/>
            <person name="Futagami T."/>
            <person name="Toyoda A."/>
            <person name="Takaki Y."/>
            <person name="Nishi S."/>
            <person name="Hori S."/>
            <person name="Arai W."/>
            <person name="Tsubouchi T."/>
            <person name="Morono Y."/>
            <person name="Uchiyama I."/>
            <person name="Ito T."/>
            <person name="Fujiyama A."/>
            <person name="Inagaki F."/>
            <person name="Takami H."/>
        </authorList>
    </citation>
    <scope>NUCLEOTIDE SEQUENCE</scope>
    <source>
        <strain evidence="2">Expedition CK06-06</strain>
    </source>
</reference>